<dbReference type="PANTHER" id="PTHR38657:SF1">
    <property type="entry name" value="SLR1343 PROTEIN"/>
    <property type="match status" value="1"/>
</dbReference>
<dbReference type="EMBL" id="BFBB01000005">
    <property type="protein sequence ID" value="GBF50596.1"/>
    <property type="molecule type" value="Genomic_DNA"/>
</dbReference>
<protein>
    <recommendedName>
        <fullName evidence="3">Cryptochrome/photolyase family protein</fullName>
    </recommendedName>
</protein>
<dbReference type="PANTHER" id="PTHR38657">
    <property type="entry name" value="SLR1343 PROTEIN"/>
    <property type="match status" value="1"/>
</dbReference>
<comment type="caution">
    <text evidence="1">The sequence shown here is derived from an EMBL/GenBank/DDBJ whole genome shotgun (WGS) entry which is preliminary data.</text>
</comment>
<dbReference type="Gene3D" id="1.10.10.1710">
    <property type="entry name" value="Deoxyribodipyrimidine photolyase-related"/>
    <property type="match status" value="1"/>
</dbReference>
<evidence type="ECO:0000313" key="2">
    <source>
        <dbReference type="Proteomes" id="UP000245133"/>
    </source>
</evidence>
<dbReference type="Gene3D" id="1.10.579.10">
    <property type="entry name" value="DNA Cyclobutane Dipyrimidine Photolyase, subunit A, domain 3"/>
    <property type="match status" value="1"/>
</dbReference>
<dbReference type="Gene3D" id="1.25.40.80">
    <property type="match status" value="1"/>
</dbReference>
<evidence type="ECO:0000313" key="1">
    <source>
        <dbReference type="EMBL" id="GBF50596.1"/>
    </source>
</evidence>
<gene>
    <name evidence="1" type="ORF">LPTSP4_21220</name>
</gene>
<dbReference type="AlphaFoldDB" id="A0A2P2E1C5"/>
<name>A0A2P2E1C5_9LEPT</name>
<dbReference type="InterPro" id="IPR014729">
    <property type="entry name" value="Rossmann-like_a/b/a_fold"/>
</dbReference>
<dbReference type="InterPro" id="IPR036134">
    <property type="entry name" value="Crypto/Photolyase_FAD-like_sf"/>
</dbReference>
<accession>A0A2P2E1C5</accession>
<dbReference type="OrthoDB" id="5288100at2"/>
<keyword evidence="2" id="KW-1185">Reference proteome</keyword>
<proteinExistence type="predicted"/>
<dbReference type="InterPro" id="IPR007357">
    <property type="entry name" value="PhrB-like"/>
</dbReference>
<dbReference type="InterPro" id="IPR052551">
    <property type="entry name" value="UV-DNA_repair_photolyase"/>
</dbReference>
<dbReference type="Pfam" id="PF04244">
    <property type="entry name" value="DPRP"/>
    <property type="match status" value="1"/>
</dbReference>
<sequence>MSMKECRLILGDQLNENHSWFHTVSPNTFYLFVEADSEVRYVRHHIQKVKAIFMGMKAFAKSLVEKGHIVEYIELNQKDNQKSISANVIQFCQKRKIDKFSYQLPDEYRLDLELQNLCKILNEKGVQTEAYDTEHFLSPRDSFKTIFPKKSYRMENFYRYMRKQYNFMLDSSGEPWGGQWNFDAMNRKKYDGKIKIPSRKWKPSYSDEVLQRIPRKWTMGEMPTEGIIWPITRKEALNRLDEFLEIFLDGFGDYQDAMLEESPYLFHSCLSFALNVKLISPKEVIERAIRTYEKKRNQISLSNLEGFVRQILGWREFTRGLYWAEMPSYQTLNHLEHQRELPSWYWTGETKMNCMSYSIRQSLHLAYAHHIQRLMVIGNFSLLYGVNPDELDKWYLGIYIDAFEWVEITNTRGMSQFADGGKIASKPYVSSANYIDKMSNYCKNCAYDKKTKSEVNSCPYNSLYWHFFDRHKKILEKNPRIGMVYHTWGKMNSAEKKRILARANWILENGESL</sequence>
<organism evidence="1 2">
    <name type="scientific">Leptospira ryugenii</name>
    <dbReference type="NCBI Taxonomy" id="1917863"/>
    <lineage>
        <taxon>Bacteria</taxon>
        <taxon>Pseudomonadati</taxon>
        <taxon>Spirochaetota</taxon>
        <taxon>Spirochaetia</taxon>
        <taxon>Leptospirales</taxon>
        <taxon>Leptospiraceae</taxon>
        <taxon>Leptospira</taxon>
    </lineage>
</organism>
<reference evidence="1 2" key="1">
    <citation type="submission" date="2018-02" db="EMBL/GenBank/DDBJ databases">
        <title>Novel Leptospira species isolated from soil and water in Japan.</title>
        <authorList>
            <person name="Nakao R."/>
            <person name="Masuzawa T."/>
        </authorList>
    </citation>
    <scope>NUCLEOTIDE SEQUENCE [LARGE SCALE GENOMIC DNA]</scope>
    <source>
        <strain evidence="1 2">YH101</strain>
    </source>
</reference>
<dbReference type="SUPFAM" id="SSF48173">
    <property type="entry name" value="Cryptochrome/photolyase FAD-binding domain"/>
    <property type="match status" value="1"/>
</dbReference>
<dbReference type="Gene3D" id="3.40.50.620">
    <property type="entry name" value="HUPs"/>
    <property type="match status" value="1"/>
</dbReference>
<dbReference type="Proteomes" id="UP000245133">
    <property type="component" value="Unassembled WGS sequence"/>
</dbReference>
<evidence type="ECO:0008006" key="3">
    <source>
        <dbReference type="Google" id="ProtNLM"/>
    </source>
</evidence>